<organism evidence="1 2">
    <name type="scientific">Butyricimonas hominis</name>
    <dbReference type="NCBI Taxonomy" id="2763032"/>
    <lineage>
        <taxon>Bacteria</taxon>
        <taxon>Pseudomonadati</taxon>
        <taxon>Bacteroidota</taxon>
        <taxon>Bacteroidia</taxon>
        <taxon>Bacteroidales</taxon>
        <taxon>Odoribacteraceae</taxon>
        <taxon>Butyricimonas</taxon>
    </lineage>
</organism>
<comment type="caution">
    <text evidence="1">The sequence shown here is derived from an EMBL/GenBank/DDBJ whole genome shotgun (WGS) entry which is preliminary data.</text>
</comment>
<dbReference type="EMBL" id="JACOOH010000009">
    <property type="protein sequence ID" value="MBC5623155.1"/>
    <property type="molecule type" value="Genomic_DNA"/>
</dbReference>
<keyword evidence="2" id="KW-1185">Reference proteome</keyword>
<evidence type="ECO:0000313" key="2">
    <source>
        <dbReference type="Proteomes" id="UP000646484"/>
    </source>
</evidence>
<dbReference type="Proteomes" id="UP000646484">
    <property type="component" value="Unassembled WGS sequence"/>
</dbReference>
<reference evidence="1 2" key="1">
    <citation type="submission" date="2020-08" db="EMBL/GenBank/DDBJ databases">
        <title>Genome public.</title>
        <authorList>
            <person name="Liu C."/>
            <person name="Sun Q."/>
        </authorList>
    </citation>
    <scope>NUCLEOTIDE SEQUENCE [LARGE SCALE GENOMIC DNA]</scope>
    <source>
        <strain evidence="1 2">NSJ-56</strain>
    </source>
</reference>
<protein>
    <submittedName>
        <fullName evidence="1">DUF4924 family protein</fullName>
    </submittedName>
</protein>
<name>A0ABR7D6P2_9BACT</name>
<dbReference type="Pfam" id="PF16271">
    <property type="entry name" value="DUF4924"/>
    <property type="match status" value="1"/>
</dbReference>
<evidence type="ECO:0000313" key="1">
    <source>
        <dbReference type="EMBL" id="MBC5623155.1"/>
    </source>
</evidence>
<sequence length="183" mass="22057">MLVAREKRKSNVAEYILYMWQLEDMLRAMQMDIRQVERNVVSQFQVDEDTRKEIREWYDNLIEMMKREEVVKGGHLQVVKNMVNELTELHYYLLHESQDMKYKQLFMMTANNLLDYRRKTNLPEEVSDVELALHALYGHLMLRLQKKEINSQTAMAMESFSRMIAYLAAKYKAIEENEEKMFD</sequence>
<gene>
    <name evidence="1" type="ORF">H8S64_18840</name>
</gene>
<dbReference type="RefSeq" id="WP_186978194.1">
    <property type="nucleotide sequence ID" value="NZ_JACOOH010000009.1"/>
</dbReference>
<dbReference type="InterPro" id="IPR032574">
    <property type="entry name" value="DUF4924"/>
</dbReference>
<proteinExistence type="predicted"/>
<accession>A0ABR7D6P2</accession>